<evidence type="ECO:0000256" key="1">
    <source>
        <dbReference type="ARBA" id="ARBA00000707"/>
    </source>
</evidence>
<feature type="domain" description="USP" evidence="9">
    <location>
        <begin position="266"/>
        <end position="837"/>
    </location>
</feature>
<dbReference type="GO" id="GO:0005634">
    <property type="term" value="C:nucleus"/>
    <property type="evidence" value="ECO:0007669"/>
    <property type="project" value="TreeGrafter"/>
</dbReference>
<dbReference type="Gene3D" id="3.90.70.10">
    <property type="entry name" value="Cysteine proteinases"/>
    <property type="match status" value="2"/>
</dbReference>
<dbReference type="Ensembl" id="ENSOCUT00000031853.2">
    <property type="protein sequence ID" value="ENSOCUP00000021736.2"/>
    <property type="gene ID" value="ENSOCUG00000034257.1"/>
</dbReference>
<dbReference type="PROSITE" id="PS00973">
    <property type="entry name" value="USP_2"/>
    <property type="match status" value="1"/>
</dbReference>
<evidence type="ECO:0000256" key="3">
    <source>
        <dbReference type="ARBA" id="ARBA00022670"/>
    </source>
</evidence>
<feature type="compositionally biased region" description="Basic and acidic residues" evidence="8">
    <location>
        <begin position="192"/>
        <end position="204"/>
    </location>
</feature>
<dbReference type="FunCoup" id="G1TXD5">
    <property type="interactions" value="12"/>
</dbReference>
<dbReference type="InterPro" id="IPR018200">
    <property type="entry name" value="USP_CS"/>
</dbReference>
<evidence type="ECO:0000313" key="11">
    <source>
        <dbReference type="Proteomes" id="UP000001811"/>
    </source>
</evidence>
<reference evidence="10 11" key="1">
    <citation type="journal article" date="2011" name="Nature">
        <title>A high-resolution map of human evolutionary constraint using 29 mammals.</title>
        <authorList>
            <person name="Lindblad-Toh K."/>
            <person name="Garber M."/>
            <person name="Zuk O."/>
            <person name="Lin M.F."/>
            <person name="Parker B.J."/>
            <person name="Washietl S."/>
            <person name="Kheradpour P."/>
            <person name="Ernst J."/>
            <person name="Jordan G."/>
            <person name="Mauceli E."/>
            <person name="Ward L.D."/>
            <person name="Lowe C.B."/>
            <person name="Holloway A.K."/>
            <person name="Clamp M."/>
            <person name="Gnerre S."/>
            <person name="Alfoldi J."/>
            <person name="Beal K."/>
            <person name="Chang J."/>
            <person name="Clawson H."/>
            <person name="Cuff J."/>
            <person name="Di Palma F."/>
            <person name="Fitzgerald S."/>
            <person name="Flicek P."/>
            <person name="Guttman M."/>
            <person name="Hubisz M.J."/>
            <person name="Jaffe D.B."/>
            <person name="Jungreis I."/>
            <person name="Kent W.J."/>
            <person name="Kostka D."/>
            <person name="Lara M."/>
            <person name="Martins A.L."/>
            <person name="Massingham T."/>
            <person name="Moltke I."/>
            <person name="Raney B.J."/>
            <person name="Rasmussen M.D."/>
            <person name="Robinson J."/>
            <person name="Stark A."/>
            <person name="Vilella A.J."/>
            <person name="Wen J."/>
            <person name="Xie X."/>
            <person name="Zody M.C."/>
            <person name="Baldwin J."/>
            <person name="Bloom T."/>
            <person name="Chin C.W."/>
            <person name="Heiman D."/>
            <person name="Nicol R."/>
            <person name="Nusbaum C."/>
            <person name="Young S."/>
            <person name="Wilkinson J."/>
            <person name="Worley K.C."/>
            <person name="Kovar C.L."/>
            <person name="Muzny D.M."/>
            <person name="Gibbs R.A."/>
            <person name="Cree A."/>
            <person name="Dihn H.H."/>
            <person name="Fowler G."/>
            <person name="Jhangiani S."/>
            <person name="Joshi V."/>
            <person name="Lee S."/>
            <person name="Lewis L.R."/>
            <person name="Nazareth L.V."/>
            <person name="Okwuonu G."/>
            <person name="Santibanez J."/>
            <person name="Warren W.C."/>
            <person name="Mardis E.R."/>
            <person name="Weinstock G.M."/>
            <person name="Wilson R.K."/>
            <person name="Delehaunty K."/>
            <person name="Dooling D."/>
            <person name="Fronik C."/>
            <person name="Fulton L."/>
            <person name="Fulton B."/>
            <person name="Graves T."/>
            <person name="Minx P."/>
            <person name="Sodergren E."/>
            <person name="Birney E."/>
            <person name="Margulies E.H."/>
            <person name="Herrero J."/>
            <person name="Green E.D."/>
            <person name="Haussler D."/>
            <person name="Siepel A."/>
            <person name="Goldman N."/>
            <person name="Pollard K.S."/>
            <person name="Pedersen J.S."/>
            <person name="Lander E.S."/>
            <person name="Kellis M."/>
        </authorList>
    </citation>
    <scope>NUCLEOTIDE SEQUENCE [LARGE SCALE GENOMIC DNA]</scope>
    <source>
        <strain evidence="11">Thorbecke</strain>
    </source>
</reference>
<dbReference type="GeneTree" id="ENSGT00940000161929"/>
<dbReference type="InterPro" id="IPR001394">
    <property type="entry name" value="Peptidase_C19_UCH"/>
</dbReference>
<keyword evidence="6 7" id="KW-0788">Thiol protease</keyword>
<dbReference type="GO" id="GO:0005829">
    <property type="term" value="C:cytosol"/>
    <property type="evidence" value="ECO:0007669"/>
    <property type="project" value="TreeGrafter"/>
</dbReference>
<feature type="compositionally biased region" description="Polar residues" evidence="8">
    <location>
        <begin position="600"/>
        <end position="610"/>
    </location>
</feature>
<dbReference type="GO" id="GO:0004843">
    <property type="term" value="F:cysteine-type deubiquitinase activity"/>
    <property type="evidence" value="ECO:0007669"/>
    <property type="project" value="UniProtKB-UniRule"/>
</dbReference>
<comment type="function">
    <text evidence="7">Deubiquitinating enzyme that removes conjugated ubiquitin from specific proteins to regulate different cellular processes.</text>
</comment>
<evidence type="ECO:0000256" key="7">
    <source>
        <dbReference type="RuleBase" id="RU366025"/>
    </source>
</evidence>
<dbReference type="InterPro" id="IPR032069">
    <property type="entry name" value="USP37-like_PH"/>
</dbReference>
<evidence type="ECO:0000256" key="6">
    <source>
        <dbReference type="ARBA" id="ARBA00022807"/>
    </source>
</evidence>
<evidence type="ECO:0000313" key="10">
    <source>
        <dbReference type="Ensembl" id="ENSOCUP00000021736.2"/>
    </source>
</evidence>
<dbReference type="InterPro" id="IPR038765">
    <property type="entry name" value="Papain-like_cys_pep_sf"/>
</dbReference>
<organism evidence="10 11">
    <name type="scientific">Oryctolagus cuniculus</name>
    <name type="common">Rabbit</name>
    <dbReference type="NCBI Taxonomy" id="9986"/>
    <lineage>
        <taxon>Eukaryota</taxon>
        <taxon>Metazoa</taxon>
        <taxon>Chordata</taxon>
        <taxon>Craniata</taxon>
        <taxon>Vertebrata</taxon>
        <taxon>Euteleostomi</taxon>
        <taxon>Mammalia</taxon>
        <taxon>Eutheria</taxon>
        <taxon>Euarchontoglires</taxon>
        <taxon>Glires</taxon>
        <taxon>Lagomorpha</taxon>
        <taxon>Leporidae</taxon>
        <taxon>Oryctolagus</taxon>
    </lineage>
</organism>
<dbReference type="GO" id="GO:0016579">
    <property type="term" value="P:protein deubiquitination"/>
    <property type="evidence" value="ECO:0007669"/>
    <property type="project" value="InterPro"/>
</dbReference>
<evidence type="ECO:0000256" key="8">
    <source>
        <dbReference type="SAM" id="MobiDB-lite"/>
    </source>
</evidence>
<dbReference type="CDD" id="cd02257">
    <property type="entry name" value="Peptidase_C19"/>
    <property type="match status" value="1"/>
</dbReference>
<sequence>MRCICKQRTSPHKVHGFVQTWNKRTGPSTLKEPITQTVEREKDIQLIFMFQDINILECLRHYGERQNGLYLTFWKKTCVLILLDIIRQNKHQWPIKLESHWGVMESMNGYTEPDKTSSFNVCHVPSAETFTTEEGSGTTFPQQLLGKSPMLAKQGLPEKKDRKRKTTLSSSLDTDEGFLEENESVPSKKFKKDSLKDLEKDGSSEHGPSLRTASPGNSPLDETVLSPQSVSDKSLLLPLEPERAQDDPQHDQDQLCLDSHPEQLQQGFPNLGNTCYMNSILQSLYAIPSFADGLLGQGIPWENIPSDVLIMPLSMLLALKDICNLETSQDLLRDIKNAISAVAEIFSGNMQNDAHEFLCQCLDQLKGDFEKVNTIWKTRREAGDENSPPELFAGDAATKVFVCPVASNFEFELQDYVICKACGQVVVVIEPGNCISINLHPKPKASPLSLQNCFDLFFTTEECERLCEMCNHKKAVVMHKFGRLPRVFIVHLKRYSMSDTYALMKDDQQVLIPKYLSLSSNCNEDTRPPLPLDSNAPVLDPEVLNLTQEVNSERVSPCTSSVKLTWQSSDSSVLHVAPDEDAEQNTPQRIWQARPKEQQQSDLASGSNLESKLGNARDREVREMEMLAAASVMDQGDISLLMICEDESNPINNPDRGLEEVYCQEEPENPEPKDDEKTSTLVELDFDHVSESSKDLCDYEKHKISEGLRGVVEQLHESVTKNIVGMEKTIAKVKEPKGSMQMGDALHSYRLISVISHIGNSPCAGHYISDVYDFQKQAWFTYSDLRVAEIPEAMVDVYDFQKQAWFTYSDLRVAEIPEAMVQEARLHSGYIFFYMHNDIFEALVSKAEKSQLTSQQEEVFLPGE</sequence>
<dbReference type="Gene3D" id="2.30.29.180">
    <property type="entry name" value="Ubiquitin carboxyl-terminal hydrolase 26/29/37, pleckstrin homology-like domain"/>
    <property type="match status" value="1"/>
</dbReference>
<dbReference type="GO" id="GO:0006508">
    <property type="term" value="P:proteolysis"/>
    <property type="evidence" value="ECO:0007669"/>
    <property type="project" value="UniProtKB-KW"/>
</dbReference>
<feature type="region of interest" description="Disordered" evidence="8">
    <location>
        <begin position="593"/>
        <end position="617"/>
    </location>
</feature>
<dbReference type="InParanoid" id="G1TXD5"/>
<name>G1TXD5_RABIT</name>
<dbReference type="EC" id="3.4.19.12" evidence="7"/>
<dbReference type="HOGENOM" id="CLU_012557_0_0_1"/>
<comment type="similarity">
    <text evidence="2 7">Belongs to the peptidase C19 family.</text>
</comment>
<dbReference type="eggNOG" id="KOG1868">
    <property type="taxonomic scope" value="Eukaryota"/>
</dbReference>
<protein>
    <recommendedName>
        <fullName evidence="7">Ubiquitin carboxyl-terminal hydrolase</fullName>
        <ecNumber evidence="7">3.4.19.12</ecNumber>
    </recommendedName>
</protein>
<dbReference type="SUPFAM" id="SSF54001">
    <property type="entry name" value="Cysteine proteinases"/>
    <property type="match status" value="1"/>
</dbReference>
<feature type="region of interest" description="Disordered" evidence="8">
    <location>
        <begin position="130"/>
        <end position="230"/>
    </location>
</feature>
<dbReference type="PROSITE" id="PS00972">
    <property type="entry name" value="USP_1"/>
    <property type="match status" value="1"/>
</dbReference>
<evidence type="ECO:0000256" key="2">
    <source>
        <dbReference type="ARBA" id="ARBA00009085"/>
    </source>
</evidence>
<dbReference type="PANTHER" id="PTHR24006:SF711">
    <property type="entry name" value="UBIQUITIN CARBOXYL-TERMINAL HYDROLASE 29"/>
    <property type="match status" value="1"/>
</dbReference>
<dbReference type="PANTHER" id="PTHR24006">
    <property type="entry name" value="UBIQUITIN CARBOXYL-TERMINAL HYDROLASE"/>
    <property type="match status" value="1"/>
</dbReference>
<dbReference type="SMR" id="G1TXD5"/>
<feature type="compositionally biased region" description="Low complexity" evidence="8">
    <location>
        <begin position="130"/>
        <end position="140"/>
    </location>
</feature>
<keyword evidence="5 7" id="KW-0378">Hydrolase</keyword>
<feature type="compositionally biased region" description="Acidic residues" evidence="8">
    <location>
        <begin position="173"/>
        <end position="183"/>
    </location>
</feature>
<evidence type="ECO:0000256" key="5">
    <source>
        <dbReference type="ARBA" id="ARBA00022801"/>
    </source>
</evidence>
<dbReference type="InterPro" id="IPR038093">
    <property type="entry name" value="USP37-like_PH_sf"/>
</dbReference>
<reference evidence="10" key="2">
    <citation type="submission" date="2025-08" db="UniProtKB">
        <authorList>
            <consortium name="Ensembl"/>
        </authorList>
    </citation>
    <scope>IDENTIFICATION</scope>
    <source>
        <strain evidence="10">Thorbecke</strain>
    </source>
</reference>
<dbReference type="STRING" id="9986.ENSOCUP00000021736"/>
<evidence type="ECO:0000256" key="4">
    <source>
        <dbReference type="ARBA" id="ARBA00022786"/>
    </source>
</evidence>
<dbReference type="Proteomes" id="UP000001811">
    <property type="component" value="Unplaced"/>
</dbReference>
<keyword evidence="11" id="KW-1185">Reference proteome</keyword>
<keyword evidence="4 7" id="KW-0833">Ubl conjugation pathway</keyword>
<dbReference type="InterPro" id="IPR028889">
    <property type="entry name" value="USP"/>
</dbReference>
<dbReference type="GO" id="GO:0000082">
    <property type="term" value="P:G1/S transition of mitotic cell cycle"/>
    <property type="evidence" value="ECO:0007669"/>
    <property type="project" value="TreeGrafter"/>
</dbReference>
<dbReference type="Pfam" id="PF00443">
    <property type="entry name" value="UCH"/>
    <property type="match status" value="1"/>
</dbReference>
<keyword evidence="3 7" id="KW-0645">Protease</keyword>
<comment type="catalytic activity">
    <reaction evidence="1 7">
        <text>Thiol-dependent hydrolysis of ester, thioester, amide, peptide and isopeptide bonds formed by the C-terminal Gly of ubiquitin (a 76-residue protein attached to proteins as an intracellular targeting signal).</text>
        <dbReference type="EC" id="3.4.19.12"/>
    </reaction>
</comment>
<accession>G1TXD5</accession>
<dbReference type="AlphaFoldDB" id="G1TXD5"/>
<evidence type="ECO:0000259" key="9">
    <source>
        <dbReference type="PROSITE" id="PS50235"/>
    </source>
</evidence>
<dbReference type="PROSITE" id="PS50235">
    <property type="entry name" value="USP_3"/>
    <property type="match status" value="1"/>
</dbReference>
<dbReference type="InterPro" id="IPR050164">
    <property type="entry name" value="Peptidase_C19"/>
</dbReference>
<reference evidence="10" key="3">
    <citation type="submission" date="2025-09" db="UniProtKB">
        <authorList>
            <consortium name="Ensembl"/>
        </authorList>
    </citation>
    <scope>IDENTIFICATION</scope>
    <source>
        <strain evidence="10">Thorbecke</strain>
    </source>
</reference>
<proteinExistence type="inferred from homology"/>
<dbReference type="Pfam" id="PF16674">
    <property type="entry name" value="UCH_N"/>
    <property type="match status" value="1"/>
</dbReference>